<reference evidence="4" key="1">
    <citation type="submission" date="2017-08" db="EMBL/GenBank/DDBJ databases">
        <authorList>
            <person name="Polle J.E."/>
            <person name="Barry K."/>
            <person name="Cushman J."/>
            <person name="Schmutz J."/>
            <person name="Tran D."/>
            <person name="Hathwaick L.T."/>
            <person name="Yim W.C."/>
            <person name="Jenkins J."/>
            <person name="Mckie-Krisberg Z.M."/>
            <person name="Prochnik S."/>
            <person name="Lindquist E."/>
            <person name="Dockter R.B."/>
            <person name="Adam C."/>
            <person name="Molina H."/>
            <person name="Bunkerborg J."/>
            <person name="Jin E."/>
            <person name="Buchheim M."/>
            <person name="Magnuson J."/>
        </authorList>
    </citation>
    <scope>NUCLEOTIDE SEQUENCE</scope>
    <source>
        <strain evidence="4">CCAP 19/18</strain>
    </source>
</reference>
<dbReference type="SMART" id="SM00128">
    <property type="entry name" value="IPPc"/>
    <property type="match status" value="1"/>
</dbReference>
<sequence>MQVRVHVVTFNMAGILPDKGLPASLFACPNHEKPDMYVFGTQESCSLSDWEQLLDEHLGAGYVKIAQDNLMAISLVVYASEQLAPHIYNIQTSKVACGVGNVLGNKGGVAVSCTIAGTRIMLVTCHLAAHGEHVERRNTDYARIAAGLFKAGAVTNANAVAPEGPTDEAAHITPRLNPWMVPASLADARHGPLQSRSSSQQTQQHSLSQEHDGGQYGGTVNGTHHHYCTHSSGRNSQGLDGLDSVDISPRYRQHCHVSSPSVSSHPLPASDFTEVEEAPPLSSLD</sequence>
<keyword evidence="5" id="KW-1185">Reference proteome</keyword>
<dbReference type="PANTHER" id="PTHR11200:SF300">
    <property type="entry name" value="TYPE II INOSITOL 1,4,5-TRISPHOSPHATE 5-PHOSPHATASE"/>
    <property type="match status" value="1"/>
</dbReference>
<feature type="compositionally biased region" description="Low complexity" evidence="2">
    <location>
        <begin position="194"/>
        <end position="207"/>
    </location>
</feature>
<protein>
    <submittedName>
        <fullName evidence="4">Endonuclease/exonuclease/phosphatase</fullName>
    </submittedName>
</protein>
<dbReference type="PANTHER" id="PTHR11200">
    <property type="entry name" value="INOSITOL 5-PHOSPHATASE"/>
    <property type="match status" value="1"/>
</dbReference>
<keyword evidence="4" id="KW-0255">Endonuclease</keyword>
<feature type="compositionally biased region" description="Polar residues" evidence="2">
    <location>
        <begin position="229"/>
        <end position="238"/>
    </location>
</feature>
<evidence type="ECO:0000313" key="5">
    <source>
        <dbReference type="Proteomes" id="UP000815325"/>
    </source>
</evidence>
<organism evidence="4 5">
    <name type="scientific">Dunaliella salina</name>
    <name type="common">Green alga</name>
    <name type="synonym">Protococcus salinus</name>
    <dbReference type="NCBI Taxonomy" id="3046"/>
    <lineage>
        <taxon>Eukaryota</taxon>
        <taxon>Viridiplantae</taxon>
        <taxon>Chlorophyta</taxon>
        <taxon>core chlorophytes</taxon>
        <taxon>Chlorophyceae</taxon>
        <taxon>CS clade</taxon>
        <taxon>Chlamydomonadales</taxon>
        <taxon>Dunaliellaceae</taxon>
        <taxon>Dunaliella</taxon>
    </lineage>
</organism>
<proteinExistence type="inferred from homology"/>
<dbReference type="InterPro" id="IPR046985">
    <property type="entry name" value="IP5"/>
</dbReference>
<keyword evidence="4" id="KW-0378">Hydrolase</keyword>
<comment type="similarity">
    <text evidence="1">Belongs to the inositol polyphosphate 5-phosphatase family.</text>
</comment>
<feature type="domain" description="Inositol polyphosphate-related phosphatase" evidence="3">
    <location>
        <begin position="1"/>
        <end position="276"/>
    </location>
</feature>
<dbReference type="Pfam" id="PF22669">
    <property type="entry name" value="Exo_endo_phos2"/>
    <property type="match status" value="1"/>
</dbReference>
<dbReference type="Gene3D" id="3.60.10.10">
    <property type="entry name" value="Endonuclease/exonuclease/phosphatase"/>
    <property type="match status" value="1"/>
</dbReference>
<name>A0ABQ7GCK5_DUNSA</name>
<accession>A0ABQ7GCK5</accession>
<feature type="region of interest" description="Disordered" evidence="2">
    <location>
        <begin position="188"/>
        <end position="285"/>
    </location>
</feature>
<dbReference type="Proteomes" id="UP000815325">
    <property type="component" value="Unassembled WGS sequence"/>
</dbReference>
<dbReference type="InterPro" id="IPR000300">
    <property type="entry name" value="IPPc"/>
</dbReference>
<dbReference type="SUPFAM" id="SSF56219">
    <property type="entry name" value="DNase I-like"/>
    <property type="match status" value="1"/>
</dbReference>
<dbReference type="InterPro" id="IPR036691">
    <property type="entry name" value="Endo/exonu/phosph_ase_sf"/>
</dbReference>
<dbReference type="EMBL" id="MU069880">
    <property type="protein sequence ID" value="KAF5832343.1"/>
    <property type="molecule type" value="Genomic_DNA"/>
</dbReference>
<feature type="compositionally biased region" description="Low complexity" evidence="2">
    <location>
        <begin position="256"/>
        <end position="266"/>
    </location>
</feature>
<feature type="non-terminal residue" evidence="4">
    <location>
        <position position="285"/>
    </location>
</feature>
<evidence type="ECO:0000256" key="2">
    <source>
        <dbReference type="SAM" id="MobiDB-lite"/>
    </source>
</evidence>
<evidence type="ECO:0000259" key="3">
    <source>
        <dbReference type="SMART" id="SM00128"/>
    </source>
</evidence>
<gene>
    <name evidence="4" type="ORF">DUNSADRAFT_11785</name>
</gene>
<dbReference type="GO" id="GO:0004519">
    <property type="term" value="F:endonuclease activity"/>
    <property type="evidence" value="ECO:0007669"/>
    <property type="project" value="UniProtKB-KW"/>
</dbReference>
<keyword evidence="4" id="KW-0540">Nuclease</keyword>
<evidence type="ECO:0000256" key="1">
    <source>
        <dbReference type="ARBA" id="ARBA00010768"/>
    </source>
</evidence>
<evidence type="ECO:0000313" key="4">
    <source>
        <dbReference type="EMBL" id="KAF5832343.1"/>
    </source>
</evidence>
<comment type="caution">
    <text evidence="4">The sequence shown here is derived from an EMBL/GenBank/DDBJ whole genome shotgun (WGS) entry which is preliminary data.</text>
</comment>